<name>A0A2T1LZL1_9CHRO</name>
<proteinExistence type="predicted"/>
<evidence type="ECO:0000256" key="1">
    <source>
        <dbReference type="ARBA" id="ARBA00022549"/>
    </source>
</evidence>
<keyword evidence="2" id="KW-0605">Phycobilisome</keyword>
<evidence type="ECO:0000256" key="2">
    <source>
        <dbReference type="ARBA" id="ARBA00022738"/>
    </source>
</evidence>
<evidence type="ECO:0000313" key="5">
    <source>
        <dbReference type="Proteomes" id="UP000239001"/>
    </source>
</evidence>
<dbReference type="EMBL" id="PXOH01000006">
    <property type="protein sequence ID" value="PSF37859.1"/>
    <property type="molecule type" value="Genomic_DNA"/>
</dbReference>
<dbReference type="RefSeq" id="WP_106456300.1">
    <property type="nucleotide sequence ID" value="NZ_PXOH01000006.1"/>
</dbReference>
<keyword evidence="1" id="KW-0042">Antenna complex</keyword>
<organism evidence="4 5">
    <name type="scientific">Aphanothece hegewaldii CCALA 016</name>
    <dbReference type="NCBI Taxonomy" id="2107694"/>
    <lineage>
        <taxon>Bacteria</taxon>
        <taxon>Bacillati</taxon>
        <taxon>Cyanobacteriota</taxon>
        <taxon>Cyanophyceae</taxon>
        <taxon>Oscillatoriophycideae</taxon>
        <taxon>Chroococcales</taxon>
        <taxon>Aphanothecaceae</taxon>
        <taxon>Aphanothece</taxon>
    </lineage>
</organism>
<accession>A0A2T1LZL1</accession>
<dbReference type="InterPro" id="IPR016024">
    <property type="entry name" value="ARM-type_fold"/>
</dbReference>
<dbReference type="InterPro" id="IPR011989">
    <property type="entry name" value="ARM-like"/>
</dbReference>
<evidence type="ECO:0008006" key="6">
    <source>
        <dbReference type="Google" id="ProtNLM"/>
    </source>
</evidence>
<dbReference type="OrthoDB" id="456495at2"/>
<reference evidence="4 5" key="1">
    <citation type="submission" date="2018-03" db="EMBL/GenBank/DDBJ databases">
        <title>The ancient ancestry and fast evolution of plastids.</title>
        <authorList>
            <person name="Moore K.R."/>
            <person name="Magnabosco C."/>
            <person name="Momper L."/>
            <person name="Gold D.A."/>
            <person name="Bosak T."/>
            <person name="Fournier G.P."/>
        </authorList>
    </citation>
    <scope>NUCLEOTIDE SEQUENCE [LARGE SCALE GENOMIC DNA]</scope>
    <source>
        <strain evidence="4 5">CCALA 016</strain>
    </source>
</reference>
<sequence>MPNAKPGRSITPKQEAVSEKTSVTRLKELAQTSSDLAKLVAKNVNADPDLLRELGSHSDTTVRKNVASNPNTPFDVLLKLAGQFPRQLLSNPVFDLLLLENPNFLSELSDSALRSLLKREDVPDLFLQWTANHQNITVRSAVVMNPKTPKTVLETIYQECIRRGASKQIHPSCHAIYYDCLRQWQLADLAESVQLHVNWAGEMPSGWHEAARRAMPTTWLEQNRETAMNIWKIGALPVFLLPTLYSDLTLKIAEDETLPQEALRWLIEGKDREVGKRQLMVVNHPNTSSDVLIPLMGDHFDVGYHFPNIQNLNIPFQIQQQFLIEHGTVEHPRTSEAELRRLSSSQWKYIRLGVAAHLNTPVDVLTQLAEDKDETIRFAVALNVNTSTPTLEKLQTDADSYVHAGAYLNIKNRSGKAFLDEQAFLQGKVFFNRIYNDLGGYVDYGVTRHSIPQTMRRSFHCLKKSIAADDPELLTQLADSPNKSVQWEVALNQATPIGTLVGLILNSALNDDQGIQDRAIQTLIQKSDTSEEILQELSVGGNWRIKVLIVYHPNVSLTTLEQLAQSQDWQVRLTIARHPNLPSSSLAILAEDGDKRIRQAVGQHHNTEIAVLEKLVNDLQGNVRNAAIANLTRLPDIENDFTKQYMIVSRKEASITELEKLSRSEWRQIRVETARHPRTPVNILEKLATDQHLDVRTAVARNLNTPVILLERLLQDKEVAVRLAAVENINMPINLLEELANGKKRLLNTAAIKQILNREVEGSFKYLEPYAKSSTPSLGRLAVFLHSQAPVALLAKNIRSLSWLERYAIAQNPNTPPVSLKILANDGNRIVRATAKAKLTEISNTIFEK</sequence>
<reference evidence="4 5" key="2">
    <citation type="submission" date="2018-03" db="EMBL/GenBank/DDBJ databases">
        <authorList>
            <person name="Keele B.F."/>
        </authorList>
    </citation>
    <scope>NUCLEOTIDE SEQUENCE [LARGE SCALE GENOMIC DNA]</scope>
    <source>
        <strain evidence="4 5">CCALA 016</strain>
    </source>
</reference>
<dbReference type="SUPFAM" id="SSF48371">
    <property type="entry name" value="ARM repeat"/>
    <property type="match status" value="3"/>
</dbReference>
<evidence type="ECO:0000256" key="3">
    <source>
        <dbReference type="SAM" id="MobiDB-lite"/>
    </source>
</evidence>
<keyword evidence="5" id="KW-1185">Reference proteome</keyword>
<dbReference type="Gene3D" id="1.25.10.10">
    <property type="entry name" value="Leucine-rich Repeat Variant"/>
    <property type="match status" value="4"/>
</dbReference>
<dbReference type="Proteomes" id="UP000239001">
    <property type="component" value="Unassembled WGS sequence"/>
</dbReference>
<feature type="region of interest" description="Disordered" evidence="3">
    <location>
        <begin position="1"/>
        <end position="22"/>
    </location>
</feature>
<dbReference type="GO" id="GO:0030089">
    <property type="term" value="C:phycobilisome"/>
    <property type="evidence" value="ECO:0007669"/>
    <property type="project" value="UniProtKB-KW"/>
</dbReference>
<dbReference type="AlphaFoldDB" id="A0A2T1LZL1"/>
<gene>
    <name evidence="4" type="ORF">C7H19_07705</name>
</gene>
<evidence type="ECO:0000313" key="4">
    <source>
        <dbReference type="EMBL" id="PSF37859.1"/>
    </source>
</evidence>
<comment type="caution">
    <text evidence="4">The sequence shown here is derived from an EMBL/GenBank/DDBJ whole genome shotgun (WGS) entry which is preliminary data.</text>
</comment>
<protein>
    <recommendedName>
        <fullName evidence="6">Leucine rich repeat variant</fullName>
    </recommendedName>
</protein>